<dbReference type="PROSITE" id="PS00913">
    <property type="entry name" value="ADH_IRON_1"/>
    <property type="match status" value="1"/>
</dbReference>
<dbReference type="EC" id="1.1.1.-" evidence="4"/>
<evidence type="ECO:0000313" key="4">
    <source>
        <dbReference type="EMBL" id="MDV2684067.1"/>
    </source>
</evidence>
<dbReference type="PROSITE" id="PS00060">
    <property type="entry name" value="ADH_IRON_2"/>
    <property type="match status" value="1"/>
</dbReference>
<gene>
    <name evidence="4" type="ORF">RYX56_06765</name>
</gene>
<dbReference type="InterPro" id="IPR044731">
    <property type="entry name" value="BDH-like"/>
</dbReference>
<keyword evidence="5" id="KW-1185">Reference proteome</keyword>
<dbReference type="Pfam" id="PF25137">
    <property type="entry name" value="ADH_Fe_C"/>
    <property type="match status" value="1"/>
</dbReference>
<dbReference type="CDD" id="cd08187">
    <property type="entry name" value="BDH"/>
    <property type="match status" value="1"/>
</dbReference>
<dbReference type="InterPro" id="IPR001670">
    <property type="entry name" value="ADH_Fe/GldA"/>
</dbReference>
<evidence type="ECO:0000313" key="5">
    <source>
        <dbReference type="Proteomes" id="UP001287282"/>
    </source>
</evidence>
<dbReference type="InterPro" id="IPR056798">
    <property type="entry name" value="ADH_Fe_C"/>
</dbReference>
<dbReference type="EMBL" id="JAWJBA010000002">
    <property type="protein sequence ID" value="MDV2684067.1"/>
    <property type="molecule type" value="Genomic_DNA"/>
</dbReference>
<organism evidence="4 5">
    <name type="scientific">Alkalihalophilus lindianensis</name>
    <dbReference type="NCBI Taxonomy" id="1630542"/>
    <lineage>
        <taxon>Bacteria</taxon>
        <taxon>Bacillati</taxon>
        <taxon>Bacillota</taxon>
        <taxon>Bacilli</taxon>
        <taxon>Bacillales</taxon>
        <taxon>Bacillaceae</taxon>
        <taxon>Alkalihalophilus</taxon>
    </lineage>
</organism>
<dbReference type="Gene3D" id="1.20.1090.10">
    <property type="entry name" value="Dehydroquinate synthase-like - alpha domain"/>
    <property type="match status" value="1"/>
</dbReference>
<evidence type="ECO:0000259" key="3">
    <source>
        <dbReference type="Pfam" id="PF25137"/>
    </source>
</evidence>
<dbReference type="RefSeq" id="WP_317121331.1">
    <property type="nucleotide sequence ID" value="NZ_JAWJBA010000002.1"/>
</dbReference>
<dbReference type="Proteomes" id="UP001287282">
    <property type="component" value="Unassembled WGS sequence"/>
</dbReference>
<evidence type="ECO:0000256" key="1">
    <source>
        <dbReference type="ARBA" id="ARBA00023002"/>
    </source>
</evidence>
<sequence length="387" mass="42654">MNPFVFKNPTKLIFGEGQNEVLAKEVARYGKRVLVVYGGGSIKRNGLYDHVIGQLKEINAEVVELAGVEPNPRLTTVKKGIELCQQHDIEFILAVGGGSVIDATKAIAVGAKYEGDIWDVITKKDTPQSALPFGTILTLAATGSEMNAGSVITNWETSQKVGWGSPFSFPTFSILDPKNTLSVPEDQTIYGMVDMMSHVIEAYFHHAENTLLQDRIMESILLTVMETAPKLLEDLQNVEHRETILYCGTMALNGITQMGLRGDWASHNIEHAVSAVYDIPHAGGLAIIFPHWLRYSLDEKIERHVKLATRVLGVDPTGKSDRDIALEGIEKLSAFWTKIGAPHRLADYKIDRSQIERMAGIAAENGEFGNFKKLNKEDVENILTAAL</sequence>
<accession>A0ABU3X854</accession>
<keyword evidence="1 4" id="KW-0560">Oxidoreductase</keyword>
<reference evidence="4 5" key="1">
    <citation type="submission" date="2023-10" db="EMBL/GenBank/DDBJ databases">
        <title>Screening of Alkalihalobacillus lindianensis BZ-TG-R113 and Its Alleviation of Salt Stress on Rapeseed Growth.</title>
        <authorList>
            <person name="Zhao B."/>
            <person name="Guo T."/>
        </authorList>
    </citation>
    <scope>NUCLEOTIDE SEQUENCE [LARGE SCALE GENOMIC DNA]</scope>
    <source>
        <strain evidence="4 5">BZ-TG-R113</strain>
    </source>
</reference>
<proteinExistence type="predicted"/>
<dbReference type="Gene3D" id="3.40.50.1970">
    <property type="match status" value="1"/>
</dbReference>
<comment type="caution">
    <text evidence="4">The sequence shown here is derived from an EMBL/GenBank/DDBJ whole genome shotgun (WGS) entry which is preliminary data.</text>
</comment>
<dbReference type="SUPFAM" id="SSF56796">
    <property type="entry name" value="Dehydroquinate synthase-like"/>
    <property type="match status" value="1"/>
</dbReference>
<feature type="domain" description="Alcohol dehydrogenase iron-type/glycerol dehydrogenase GldA" evidence="2">
    <location>
        <begin position="9"/>
        <end position="177"/>
    </location>
</feature>
<dbReference type="Pfam" id="PF00465">
    <property type="entry name" value="Fe-ADH"/>
    <property type="match status" value="1"/>
</dbReference>
<name>A0ABU3X854_9BACI</name>
<dbReference type="GO" id="GO:0016491">
    <property type="term" value="F:oxidoreductase activity"/>
    <property type="evidence" value="ECO:0007669"/>
    <property type="project" value="UniProtKB-KW"/>
</dbReference>
<protein>
    <submittedName>
        <fullName evidence="4">Iron-containing alcohol dehydrogenase</fullName>
        <ecNumber evidence="4">1.1.1.-</ecNumber>
    </submittedName>
</protein>
<dbReference type="PANTHER" id="PTHR43633">
    <property type="entry name" value="ALCOHOL DEHYDROGENASE YQHD"/>
    <property type="match status" value="1"/>
</dbReference>
<feature type="domain" description="Fe-containing alcohol dehydrogenase-like C-terminal" evidence="3">
    <location>
        <begin position="188"/>
        <end position="386"/>
    </location>
</feature>
<dbReference type="InterPro" id="IPR018211">
    <property type="entry name" value="ADH_Fe_CS"/>
</dbReference>
<evidence type="ECO:0000259" key="2">
    <source>
        <dbReference type="Pfam" id="PF00465"/>
    </source>
</evidence>
<dbReference type="PANTHER" id="PTHR43633:SF1">
    <property type="entry name" value="ALCOHOL DEHYDROGENASE YQHD"/>
    <property type="match status" value="1"/>
</dbReference>